<name>A0A2U3QFL1_9BACT</name>
<evidence type="ECO:0000256" key="4">
    <source>
        <dbReference type="ARBA" id="ARBA00023004"/>
    </source>
</evidence>
<dbReference type="GO" id="GO:0051536">
    <property type="term" value="F:iron-sulfur cluster binding"/>
    <property type="evidence" value="ECO:0007669"/>
    <property type="project" value="UniProtKB-KW"/>
</dbReference>
<keyword evidence="8" id="KW-1185">Reference proteome</keyword>
<dbReference type="Gene3D" id="3.20.20.70">
    <property type="entry name" value="Aldolase class I"/>
    <property type="match status" value="1"/>
</dbReference>
<dbReference type="PROSITE" id="PS51918">
    <property type="entry name" value="RADICAL_SAM"/>
    <property type="match status" value="1"/>
</dbReference>
<keyword evidence="5" id="KW-0411">Iron-sulfur</keyword>
<dbReference type="SFLD" id="SFLDS00029">
    <property type="entry name" value="Radical_SAM"/>
    <property type="match status" value="1"/>
</dbReference>
<proteinExistence type="predicted"/>
<organism evidence="7 8">
    <name type="scientific">Candidatus Sulfobium mesophilum</name>
    <dbReference type="NCBI Taxonomy" id="2016548"/>
    <lineage>
        <taxon>Bacteria</taxon>
        <taxon>Pseudomonadati</taxon>
        <taxon>Nitrospirota</taxon>
        <taxon>Nitrospiria</taxon>
        <taxon>Nitrospirales</taxon>
        <taxon>Nitrospiraceae</taxon>
        <taxon>Candidatus Sulfobium</taxon>
    </lineage>
</organism>
<feature type="domain" description="Radical SAM core" evidence="6">
    <location>
        <begin position="129"/>
        <end position="325"/>
    </location>
</feature>
<dbReference type="AlphaFoldDB" id="A0A2U3QFL1"/>
<evidence type="ECO:0000256" key="1">
    <source>
        <dbReference type="ARBA" id="ARBA00001966"/>
    </source>
</evidence>
<sequence length="431" mass="49040">MASANIFRRGLKNLFSSNPRMADTGKALKLLKDRGFDPDQLYAVDPFLHGLSRRTSIDIREKERACVLRFFETPMSPGYLIKNGPYTAAMLESLVGLLQQKMIVSVSDVPLQMTIDQAKWEFYRSLDASSPPSEVQLNITNRCVNRCHMCRKYEWEQIDMPLEKVGELVGDLRTMGARLLILSGGEPFLHDDIESILDMAGDLETLVFTSGAVPLSNEILRRLKRIQFSVDALDPEIYRIIRGPGDVDTVKENILKAKAAGCSVTVTAVMQRANIFHIPDVIDFCRKEDIPFLPGAVHSYDDVAFYNLNKRRLPQMCVVPFYHCLIDPSGDVFVCCHHHEDNSDYERIDRRYVLGNVIHSSFSNVWFSEKAKDIKKGLLTDRAAFCQGCFRYLLENDAASFVRSHEAPEEVPYTHTYLFPIEIMADLRVEE</sequence>
<accession>A0A2U3QFL1</accession>
<dbReference type="Pfam" id="PF13186">
    <property type="entry name" value="SPASM"/>
    <property type="match status" value="1"/>
</dbReference>
<dbReference type="CDD" id="cd21109">
    <property type="entry name" value="SPASM"/>
    <property type="match status" value="1"/>
</dbReference>
<dbReference type="InterPro" id="IPR013785">
    <property type="entry name" value="Aldolase_TIM"/>
</dbReference>
<dbReference type="InterPro" id="IPR058240">
    <property type="entry name" value="rSAM_sf"/>
</dbReference>
<evidence type="ECO:0000313" key="8">
    <source>
        <dbReference type="Proteomes" id="UP000245125"/>
    </source>
</evidence>
<dbReference type="EMBL" id="OUUY01000062">
    <property type="protein sequence ID" value="SPQ00140.1"/>
    <property type="molecule type" value="Genomic_DNA"/>
</dbReference>
<dbReference type="InterPro" id="IPR050377">
    <property type="entry name" value="Radical_SAM_PqqE_MftC-like"/>
</dbReference>
<evidence type="ECO:0000256" key="3">
    <source>
        <dbReference type="ARBA" id="ARBA00022723"/>
    </source>
</evidence>
<evidence type="ECO:0000313" key="7">
    <source>
        <dbReference type="EMBL" id="SPQ00140.1"/>
    </source>
</evidence>
<dbReference type="PANTHER" id="PTHR11228">
    <property type="entry name" value="RADICAL SAM DOMAIN PROTEIN"/>
    <property type="match status" value="1"/>
</dbReference>
<dbReference type="CDD" id="cd01335">
    <property type="entry name" value="Radical_SAM"/>
    <property type="match status" value="1"/>
</dbReference>
<reference evidence="8" key="1">
    <citation type="submission" date="2018-03" db="EMBL/GenBank/DDBJ databases">
        <authorList>
            <person name="Zecchin S."/>
        </authorList>
    </citation>
    <scope>NUCLEOTIDE SEQUENCE [LARGE SCALE GENOMIC DNA]</scope>
</reference>
<keyword evidence="3" id="KW-0479">Metal-binding</keyword>
<comment type="cofactor">
    <cofactor evidence="1">
        <name>[4Fe-4S] cluster</name>
        <dbReference type="ChEBI" id="CHEBI:49883"/>
    </cofactor>
</comment>
<dbReference type="InterPro" id="IPR023885">
    <property type="entry name" value="4Fe4S-binding_SPASM_dom"/>
</dbReference>
<dbReference type="Proteomes" id="UP000245125">
    <property type="component" value="Unassembled WGS sequence"/>
</dbReference>
<dbReference type="Pfam" id="PF04055">
    <property type="entry name" value="Radical_SAM"/>
    <property type="match status" value="1"/>
</dbReference>
<dbReference type="OrthoDB" id="9805809at2"/>
<gene>
    <name evidence="7" type="ORF">NBG4_180016</name>
</gene>
<evidence type="ECO:0000256" key="2">
    <source>
        <dbReference type="ARBA" id="ARBA00022691"/>
    </source>
</evidence>
<keyword evidence="2" id="KW-0949">S-adenosyl-L-methionine</keyword>
<protein>
    <recommendedName>
        <fullName evidence="6">Radical SAM core domain-containing protein</fullName>
    </recommendedName>
</protein>
<evidence type="ECO:0000256" key="5">
    <source>
        <dbReference type="ARBA" id="ARBA00023014"/>
    </source>
</evidence>
<dbReference type="PANTHER" id="PTHR11228:SF7">
    <property type="entry name" value="PQQA PEPTIDE CYCLASE"/>
    <property type="match status" value="1"/>
</dbReference>
<dbReference type="SFLD" id="SFLDG01067">
    <property type="entry name" value="SPASM/twitch_domain_containing"/>
    <property type="match status" value="1"/>
</dbReference>
<evidence type="ECO:0000259" key="6">
    <source>
        <dbReference type="PROSITE" id="PS51918"/>
    </source>
</evidence>
<keyword evidence="4" id="KW-0408">Iron</keyword>
<dbReference type="InterPro" id="IPR007197">
    <property type="entry name" value="rSAM"/>
</dbReference>
<dbReference type="GO" id="GO:0003824">
    <property type="term" value="F:catalytic activity"/>
    <property type="evidence" value="ECO:0007669"/>
    <property type="project" value="InterPro"/>
</dbReference>
<dbReference type="SUPFAM" id="SSF102114">
    <property type="entry name" value="Radical SAM enzymes"/>
    <property type="match status" value="1"/>
</dbReference>
<dbReference type="GO" id="GO:0046872">
    <property type="term" value="F:metal ion binding"/>
    <property type="evidence" value="ECO:0007669"/>
    <property type="project" value="UniProtKB-KW"/>
</dbReference>